<reference evidence="4 5" key="1">
    <citation type="submission" date="2019-03" db="EMBL/GenBank/DDBJ databases">
        <title>Genomic Encyclopedia of Type Strains, Phase IV (KMG-IV): sequencing the most valuable type-strain genomes for metagenomic binning, comparative biology and taxonomic classification.</title>
        <authorList>
            <person name="Goeker M."/>
        </authorList>
    </citation>
    <scope>NUCLEOTIDE SEQUENCE [LARGE SCALE GENOMIC DNA]</scope>
    <source>
        <strain evidence="4 5">DSM 103923</strain>
    </source>
</reference>
<name>A0A4R3JWD6_9PROT</name>
<evidence type="ECO:0000256" key="2">
    <source>
        <dbReference type="ARBA" id="ARBA00023002"/>
    </source>
</evidence>
<feature type="domain" description="FAD/NAD(P)-binding" evidence="3">
    <location>
        <begin position="1"/>
        <end position="294"/>
    </location>
</feature>
<evidence type="ECO:0000313" key="5">
    <source>
        <dbReference type="Proteomes" id="UP000295135"/>
    </source>
</evidence>
<keyword evidence="5" id="KW-1185">Reference proteome</keyword>
<dbReference type="InterPro" id="IPR050097">
    <property type="entry name" value="Ferredoxin-NADP_redctase_2"/>
</dbReference>
<dbReference type="InterPro" id="IPR036188">
    <property type="entry name" value="FAD/NAD-bd_sf"/>
</dbReference>
<evidence type="ECO:0000313" key="4">
    <source>
        <dbReference type="EMBL" id="TCS72469.1"/>
    </source>
</evidence>
<dbReference type="Pfam" id="PF07992">
    <property type="entry name" value="Pyr_redox_2"/>
    <property type="match status" value="1"/>
</dbReference>
<dbReference type="GO" id="GO:0016491">
    <property type="term" value="F:oxidoreductase activity"/>
    <property type="evidence" value="ECO:0007669"/>
    <property type="project" value="UniProtKB-KW"/>
</dbReference>
<evidence type="ECO:0000256" key="1">
    <source>
        <dbReference type="ARBA" id="ARBA00022630"/>
    </source>
</evidence>
<dbReference type="Gene3D" id="3.50.50.60">
    <property type="entry name" value="FAD/NAD(P)-binding domain"/>
    <property type="match status" value="2"/>
</dbReference>
<dbReference type="PANTHER" id="PTHR48105">
    <property type="entry name" value="THIOREDOXIN REDUCTASE 1-RELATED-RELATED"/>
    <property type="match status" value="1"/>
</dbReference>
<dbReference type="RefSeq" id="WP_165919134.1">
    <property type="nucleotide sequence ID" value="NZ_AP018721.1"/>
</dbReference>
<dbReference type="Proteomes" id="UP000295135">
    <property type="component" value="Unassembled WGS sequence"/>
</dbReference>
<keyword evidence="2" id="KW-0560">Oxidoreductase</keyword>
<keyword evidence="1" id="KW-0285">Flavoprotein</keyword>
<dbReference type="InterPro" id="IPR023753">
    <property type="entry name" value="FAD/NAD-binding_dom"/>
</dbReference>
<dbReference type="EMBL" id="SLZY01000005">
    <property type="protein sequence ID" value="TCS72469.1"/>
    <property type="molecule type" value="Genomic_DNA"/>
</dbReference>
<comment type="caution">
    <text evidence="4">The sequence shown here is derived from an EMBL/GenBank/DDBJ whole genome shotgun (WGS) entry which is preliminary data.</text>
</comment>
<gene>
    <name evidence="4" type="ORF">EDC61_105124</name>
</gene>
<accession>A0A4R3JWD6</accession>
<dbReference type="PRINTS" id="PR00469">
    <property type="entry name" value="PNDRDTASEII"/>
</dbReference>
<dbReference type="PRINTS" id="PR00368">
    <property type="entry name" value="FADPNR"/>
</dbReference>
<sequence>MHVAIIGAGPAGMSCANALLTFGLTPIVIERSNHAGGAQRTNFHPHLWLLGAPEETGMQMTDRLSRHFAELPLQFLRNTEVQAVHRQGKGFVLELKNGAAPHTLEADAVVLATGMRPRATPRLLELAAQSPRVIIGPLSFAIRDEIRASRVLILGGGDNALDHALFLSERGNTVTVCTRGEFSARLPFREACASQATVTLRRECRPTGFHLQDDQVRVHLPEGEQPYDWLLVMYGYEPNTEIVERFDQGIRPRRTRNGHIVVDLWQRSSVAGIYAAGDITDSPQPSVATAIAQGLAAARAVERDLSQAR</sequence>
<dbReference type="AlphaFoldDB" id="A0A4R3JWD6"/>
<evidence type="ECO:0000259" key="3">
    <source>
        <dbReference type="Pfam" id="PF07992"/>
    </source>
</evidence>
<proteinExistence type="predicted"/>
<organism evidence="4 5">
    <name type="scientific">Sulfuritortus calidifontis</name>
    <dbReference type="NCBI Taxonomy" id="1914471"/>
    <lineage>
        <taxon>Bacteria</taxon>
        <taxon>Pseudomonadati</taxon>
        <taxon>Pseudomonadota</taxon>
        <taxon>Betaproteobacteria</taxon>
        <taxon>Nitrosomonadales</taxon>
        <taxon>Thiobacillaceae</taxon>
        <taxon>Sulfuritortus</taxon>
    </lineage>
</organism>
<dbReference type="SUPFAM" id="SSF51905">
    <property type="entry name" value="FAD/NAD(P)-binding domain"/>
    <property type="match status" value="1"/>
</dbReference>
<protein>
    <submittedName>
        <fullName evidence="4">Thioredoxin reductase</fullName>
    </submittedName>
</protein>